<comment type="caution">
    <text evidence="1">The sequence shown here is derived from an EMBL/GenBank/DDBJ whole genome shotgun (WGS) entry which is preliminary data.</text>
</comment>
<dbReference type="RefSeq" id="WP_043781781.1">
    <property type="nucleotide sequence ID" value="NZ_CP065695.1"/>
</dbReference>
<reference evidence="1" key="1">
    <citation type="submission" date="2023-11" db="EMBL/GenBank/DDBJ databases">
        <title>Identification and selenium tolerance of Delftia acidovorans R3-25.</title>
        <authorList>
            <person name="Zhang S."/>
            <person name="Liu Y."/>
            <person name="Guo Y."/>
        </authorList>
    </citation>
    <scope>NUCLEOTIDE SEQUENCE</scope>
    <source>
        <strain evidence="1">R3-25</strain>
    </source>
</reference>
<name>A0AAJ2R1E0_DELAC</name>
<sequence length="74" mass="7699">MPTLPPNSDERDAALRELATALSATAAGHPLDISIGAAATFIVSQVEAVGDPDLFAYAARTLRRVADILQPPAE</sequence>
<dbReference type="EMBL" id="JAWWMZ010000010">
    <property type="protein sequence ID" value="MDX4956269.1"/>
    <property type="molecule type" value="Genomic_DNA"/>
</dbReference>
<evidence type="ECO:0000313" key="2">
    <source>
        <dbReference type="Proteomes" id="UP001287445"/>
    </source>
</evidence>
<accession>A0AAJ2R1E0</accession>
<dbReference type="Proteomes" id="UP001287445">
    <property type="component" value="Unassembled WGS sequence"/>
</dbReference>
<organism evidence="1 2">
    <name type="scientific">Delftia acidovorans</name>
    <name type="common">Pseudomonas acidovorans</name>
    <name type="synonym">Comamonas acidovorans</name>
    <dbReference type="NCBI Taxonomy" id="80866"/>
    <lineage>
        <taxon>Bacteria</taxon>
        <taxon>Pseudomonadati</taxon>
        <taxon>Pseudomonadota</taxon>
        <taxon>Betaproteobacteria</taxon>
        <taxon>Burkholderiales</taxon>
        <taxon>Comamonadaceae</taxon>
        <taxon>Delftia</taxon>
    </lineage>
</organism>
<dbReference type="GeneID" id="24114533"/>
<proteinExistence type="predicted"/>
<gene>
    <name evidence="1" type="ORF">SGN30_22875</name>
</gene>
<protein>
    <submittedName>
        <fullName evidence="1">Uncharacterized protein</fullName>
    </submittedName>
</protein>
<evidence type="ECO:0000313" key="1">
    <source>
        <dbReference type="EMBL" id="MDX4956269.1"/>
    </source>
</evidence>
<dbReference type="AlphaFoldDB" id="A0AAJ2R1E0"/>